<dbReference type="SUPFAM" id="SSF56399">
    <property type="entry name" value="ADP-ribosylation"/>
    <property type="match status" value="1"/>
</dbReference>
<dbReference type="CDD" id="cd05481">
    <property type="entry name" value="retropepsin_like_LTR_1"/>
    <property type="match status" value="1"/>
</dbReference>
<dbReference type="CDD" id="cd01439">
    <property type="entry name" value="TCCD_inducible_PARP_like"/>
    <property type="match status" value="1"/>
</dbReference>
<evidence type="ECO:0000313" key="14">
    <source>
        <dbReference type="EMBL" id="PFX17030.1"/>
    </source>
</evidence>
<feature type="compositionally biased region" description="Basic and acidic residues" evidence="9">
    <location>
        <begin position="1366"/>
        <end position="1377"/>
    </location>
</feature>
<dbReference type="InterPro" id="IPR001969">
    <property type="entry name" value="Aspartic_peptidase_AS"/>
</dbReference>
<evidence type="ECO:0000256" key="1">
    <source>
        <dbReference type="ARBA" id="ARBA00004123"/>
    </source>
</evidence>
<feature type="region of interest" description="Disordered" evidence="9">
    <location>
        <begin position="206"/>
        <end position="379"/>
    </location>
</feature>
<feature type="region of interest" description="Disordered" evidence="9">
    <location>
        <begin position="2106"/>
        <end position="2134"/>
    </location>
</feature>
<evidence type="ECO:0000256" key="4">
    <source>
        <dbReference type="ARBA" id="ARBA00023027"/>
    </source>
</evidence>
<evidence type="ECO:0000259" key="10">
    <source>
        <dbReference type="PROSITE" id="PS50102"/>
    </source>
</evidence>
<dbReference type="GO" id="GO:0003723">
    <property type="term" value="F:RNA binding"/>
    <property type="evidence" value="ECO:0007669"/>
    <property type="project" value="UniProtKB-UniRule"/>
</dbReference>
<dbReference type="Gene3D" id="3.90.228.10">
    <property type="match status" value="1"/>
</dbReference>
<feature type="region of interest" description="Disordered" evidence="9">
    <location>
        <begin position="1212"/>
        <end position="1234"/>
    </location>
</feature>
<dbReference type="InterPro" id="IPR000504">
    <property type="entry name" value="RRM_dom"/>
</dbReference>
<dbReference type="InterPro" id="IPR037197">
    <property type="entry name" value="WWE_dom_sf"/>
</dbReference>
<dbReference type="Pfam" id="PF23085">
    <property type="entry name" value="RRM_PARP14_3"/>
    <property type="match status" value="2"/>
</dbReference>
<evidence type="ECO:0000256" key="7">
    <source>
        <dbReference type="RuleBase" id="RU362114"/>
    </source>
</evidence>
<feature type="compositionally biased region" description="Basic and acidic residues" evidence="9">
    <location>
        <begin position="1586"/>
        <end position="1606"/>
    </location>
</feature>
<feature type="region of interest" description="Disordered" evidence="9">
    <location>
        <begin position="3354"/>
        <end position="3385"/>
    </location>
</feature>
<feature type="compositionally biased region" description="Basic and acidic residues" evidence="9">
    <location>
        <begin position="1339"/>
        <end position="1348"/>
    </location>
</feature>
<dbReference type="PROSITE" id="PS51154">
    <property type="entry name" value="MACRO"/>
    <property type="match status" value="3"/>
</dbReference>
<dbReference type="InterPro" id="IPR012317">
    <property type="entry name" value="Poly(ADP-ribose)pol_cat_dom"/>
</dbReference>
<evidence type="ECO:0000256" key="3">
    <source>
        <dbReference type="ARBA" id="ARBA00022679"/>
    </source>
</evidence>
<feature type="domain" description="Macro" evidence="13">
    <location>
        <begin position="3181"/>
        <end position="3357"/>
    </location>
</feature>
<dbReference type="GO" id="GO:1990404">
    <property type="term" value="F:NAD+-protein mono-ADP-ribosyltransferase activity"/>
    <property type="evidence" value="ECO:0007669"/>
    <property type="project" value="TreeGrafter"/>
</dbReference>
<dbReference type="GO" id="GO:0003714">
    <property type="term" value="F:transcription corepressor activity"/>
    <property type="evidence" value="ECO:0007669"/>
    <property type="project" value="TreeGrafter"/>
</dbReference>
<organism evidence="14 15">
    <name type="scientific">Stylophora pistillata</name>
    <name type="common">Smooth cauliflower coral</name>
    <dbReference type="NCBI Taxonomy" id="50429"/>
    <lineage>
        <taxon>Eukaryota</taxon>
        <taxon>Metazoa</taxon>
        <taxon>Cnidaria</taxon>
        <taxon>Anthozoa</taxon>
        <taxon>Hexacorallia</taxon>
        <taxon>Scleractinia</taxon>
        <taxon>Astrocoeniina</taxon>
        <taxon>Pocilloporidae</taxon>
        <taxon>Stylophora</taxon>
    </lineage>
</organism>
<feature type="compositionally biased region" description="Polar residues" evidence="9">
    <location>
        <begin position="1436"/>
        <end position="1445"/>
    </location>
</feature>
<feature type="region of interest" description="Disordered" evidence="9">
    <location>
        <begin position="2341"/>
        <end position="2364"/>
    </location>
</feature>
<name>A0A2B4RKL3_STYPI</name>
<feature type="compositionally biased region" description="Acidic residues" evidence="9">
    <location>
        <begin position="1531"/>
        <end position="1541"/>
    </location>
</feature>
<evidence type="ECO:0000259" key="11">
    <source>
        <dbReference type="PROSITE" id="PS50918"/>
    </source>
</evidence>
<feature type="compositionally biased region" description="Polar residues" evidence="9">
    <location>
        <begin position="1542"/>
        <end position="1554"/>
    </location>
</feature>
<dbReference type="STRING" id="50429.A0A2B4RKL3"/>
<dbReference type="InterPro" id="IPR043472">
    <property type="entry name" value="Macro_dom-like"/>
</dbReference>
<feature type="region of interest" description="Disordered" evidence="9">
    <location>
        <begin position="1317"/>
        <end position="1649"/>
    </location>
</feature>
<feature type="compositionally biased region" description="Low complexity" evidence="9">
    <location>
        <begin position="275"/>
        <end position="305"/>
    </location>
</feature>
<dbReference type="InterPro" id="IPR002589">
    <property type="entry name" value="Macro_dom"/>
</dbReference>
<dbReference type="GO" id="GO:0003950">
    <property type="term" value="F:NAD+ poly-ADP-ribosyltransferase activity"/>
    <property type="evidence" value="ECO:0007669"/>
    <property type="project" value="UniProtKB-UniRule"/>
</dbReference>
<feature type="domain" description="PARP catalytic" evidence="12">
    <location>
        <begin position="3582"/>
        <end position="3779"/>
    </location>
</feature>
<dbReference type="GO" id="GO:0005634">
    <property type="term" value="C:nucleus"/>
    <property type="evidence" value="ECO:0007669"/>
    <property type="project" value="UniProtKB-SubCell"/>
</dbReference>
<dbReference type="PROSITE" id="PS50102">
    <property type="entry name" value="RRM"/>
    <property type="match status" value="1"/>
</dbReference>
<gene>
    <name evidence="14" type="primary">Parp14</name>
    <name evidence="14" type="ORF">AWC38_SpisGene18668</name>
</gene>
<evidence type="ECO:0000256" key="5">
    <source>
        <dbReference type="ARBA" id="ARBA00023242"/>
    </source>
</evidence>
<dbReference type="SMART" id="SM00360">
    <property type="entry name" value="RRM"/>
    <property type="match status" value="3"/>
</dbReference>
<dbReference type="GO" id="GO:0004190">
    <property type="term" value="F:aspartic-type endopeptidase activity"/>
    <property type="evidence" value="ECO:0007669"/>
    <property type="project" value="InterPro"/>
</dbReference>
<dbReference type="GO" id="GO:0044389">
    <property type="term" value="F:ubiquitin-like protein ligase binding"/>
    <property type="evidence" value="ECO:0007669"/>
    <property type="project" value="TreeGrafter"/>
</dbReference>
<feature type="compositionally biased region" description="Basic residues" evidence="9">
    <location>
        <begin position="312"/>
        <end position="324"/>
    </location>
</feature>
<evidence type="ECO:0000256" key="9">
    <source>
        <dbReference type="SAM" id="MobiDB-lite"/>
    </source>
</evidence>
<evidence type="ECO:0000256" key="2">
    <source>
        <dbReference type="ARBA" id="ARBA00022676"/>
    </source>
</evidence>
<feature type="domain" description="WWE" evidence="11">
    <location>
        <begin position="3489"/>
        <end position="3564"/>
    </location>
</feature>
<dbReference type="GO" id="GO:0005737">
    <property type="term" value="C:cytoplasm"/>
    <property type="evidence" value="ECO:0007669"/>
    <property type="project" value="TreeGrafter"/>
</dbReference>
<evidence type="ECO:0000256" key="8">
    <source>
        <dbReference type="SAM" id="Coils"/>
    </source>
</evidence>
<keyword evidence="4 7" id="KW-0520">NAD</keyword>
<dbReference type="InterPro" id="IPR004170">
    <property type="entry name" value="WWE_dom"/>
</dbReference>
<sequence length="3779" mass="422559">MESEEKVEKLKELFQSLSRPLLRAILCNNEVDGNLTAAVRWIQKFEPAKTTKMPYLPAVAAEKELKEGSCCTPDVGFSQKEKNWTGEVQQATTNTNKTTIDSVIFTVRQARTPTKTTASSIAFTVQQANIKTTMNYITFTVQQTTATICCSKTPVSSIAFTVQQTKTTTKATIQSGIFTISQATTTTIKATTNYIIFTVQQITTTTPPVASNPRSPQSPPQLIRPEQPKPRSAPLHPQFSKQEPPPKPLTTQSSSQSSKLPPPSCSRKRERSPELTRSPSSSSRRALPRKPLSDPSPSPSDESTPPVAPKPRSTRSRSQSRKRQRSPELTRSPSPSKRKASPRKPVSTSTPERPLESTHSLSPFGRQALPAPKPHSSGFTKQRINFRQEVATTTAEAPAPLNLSDRLHQGENWKLFRREWKLYELAASIHRKADEVRVASFLNVVGKEGLDVYETFQCEDASHALKIDKDLEKFEERCVPARNETSERFVFFKREELLRNLKNVSSAVANMRLTDAHVQHLDKHARNEAKLDTSQSNVAIDTGSSVNILPLEDYIRANNDFKRTSIVPKDISLAMHDHSKRKALGSARMKVENNGKKHELNFVIVDQRLTPFLGLKSCQGMGLVKIMVSGVHAPVKNVAATPEKAVSESITTDSVLRPFADVFQDIGCLLGVDSISLHRNVSPVVHPPRRVAFPKKDALKAELENLVNNQITTPVIEPTNWITSSPRNPQSNGKVESAVKICANIMKKAALGKFDPYLALLDYPITPTEIGSSPAQRLFSRRTRNLLLLTPRLLEQATVPPMDVQQKLIATRQKQAYYYNLKGKALPELLPSQTVRIEAVWPNWAITLSLSGNVFQALAAVQKVDLRPKVVVLATNKFVFAPKIFLIFFSIYVNDLSEVPSCGKMEMFAGDTTLYCKEARFVAGPHQLNAASNQPALPNKLSMYVCREKLGLTPHLTEVWRQELDKTKTVGVLFIDFKKAFDSNCHKTMALKLQACGISGNLYNLIENYLSERKQFVEVKGKRSNEVTVKFGVPQGSVLGPRPFSIYVNDLSEVPSCGKMEMFAGDTTLYCKGEDEREGNEDLCFFNVRDHVDQDDGVRETIEENIDRELDSSSAINKNKQEGQEEEEEDSEELERKTKELQVIFNCLPPVLIKRVLGREDVKGSIEKASRKLQEFQDMENPADRETALGQGTTVVTEGVVKFEYEEHRGHDIKGDDDYAEEEGNKDLGSFNAREHVDQDDRVHETIEENIDTELDLSSAINKNKQEDQEEEEEDPEELERKSKQLQGIFSCLPSVLIKRILRREDVKGSIEKASQKLQEFQDMENPAVLFKNPAEGKPSAERPEGKFEATQTRSSIKQAWVAEGKPYRGPEQESNRGRKKGRKPREKNQKQGQYDDAVRHDEGRNSCDGDISDQSEGNHAYRGHNPTSPPDAPKPQSTRSLSQSRKPERSQEVTRSPSPSSRKVSPRKPLSDPSPSQSGQKSTPPPVAPKPQSTRLLDHSTPKPKETASGRGGRPGGNYREQYPIPGDFQESDQFPDAEDQSQFMLRQLSQRNRGSRDCHEMQVHPVSLRELVGSETIAPSSIDDSDREKVRQDEPSKIGQEDSGRAQNRRSNRGRGQTGIRGAQSKSSVTGEGPADMVENGEDRPQFERNKLLIQGLGGKTTEDGLRNFIEAKSGGEEVKDVQMLKNGNALVIMADNIKDFRKINTECEERGLDDAQVSIEQVPVCKSILVTGFSKNVTHNFIEQYFESPRNGGGPVEKVHYIPKSGRAVVVFQYTKDMERVLTRHEEKPHVLQQTQVSIEVYKEFLEVEEADVVDGSGDLGATAIRASEARESKKHDAKPKQLHVPVDPDVMEYVNSTGFQAELNNLMAVKKSEITWKANKKMAVIVYRGEEESNSWQSECVNQLQSYFGKFAKCDVQVSKDFWEAVVAKVPSIRACLGVVPPLVKTIPDSNVARIVSLGTDVKSNEEKVKSKLEEIYREETRKTYLKKKIPNVPKKRLIFLKKIKLAEKLQEKNKELEIKFDDKKHLQQCLEEGLRIADTNNFQAISIPCVGTGGYGLTGADSAELTFKALNAFSVRCKSIKKVRVVVFQASMMQEFLREQKKQPLQDIEEEDSDAENAAARQTRRLRRRQVPVQDNEDFVRISVIGKDKFSVKGALKSLKRKLGPASTSWPGYRTTRGAPDTLKLISKETWREDLEYRKKKSSLEKRLGLHYAQKYKGKQKRSGRCKGLDDAQVSIEQVPVCKGILVTGFSENVTHDFIEQYFESPRNGGGPVEKVHYLPKSGRAVVVFQYKKDMERVLTRHEEKPHVLQQTQVSIKVYQDFLEVEEVDVADGSGNLGATATGAREARVSKKHDPKTKQLHIPVDPDVMEYINSTGFQAELNNLMAVKKSEITWKANNKMAVIVYRGGEESDSWQSECVDKMQSYLGKFAKCDVQVSKDFWEAVVAKVPSIRACLGVVPPLVKTIPDSNVARIVSLGTDVKSNEEKVKSKLEEIYREETRKTYLKKKIPNVPQKGLNFLKKIKIAEKLQEKNKELEINFLEILNTDEGLQTVKRELERNNLEAVFVIEKDATIVGSSAAHADNAARLVNKLMLEEKVQVDEKSKHLLKSAEWLKLCDELNQTAVRVHRNSWNDTYVTGFRDDVTEVIKKFNTFLENNCIRKERFVCESDIQRRYLLELRQDDLRTIQGKLKDFGVKIEKGKGYDDFVISGNREGLKRLRKEIGAVINATESKTFEVKQPGLRKYFDSGKGDRLVKSVEKDQDCAIKVQKNIGRGRVDEEVHLQSVSDGSTSSCDSEDDAEDDQAITVGTDASTLVIAQKHRVSWKSGKIEAEKADVLVSSQGACDEAIIKAGGPQGVTPKVGDIAVSGGFSSVSHVIHTNCCKWNNGGGEPTLRAIVQKCLQTGESLGVNSIAFPIIGTGNLHFPRDTASRIMLDETVIFCRSNLASNLRDIRFVVFNQDQALTAAFKQEMDKLQPQHIGHSAIKAEARGIGSFFGREKTVVTSGVGIEVLQGDLCQETSDAIVNITSKDLNMDTAGKLSKEVKRRGGQQIQDELNQFGKQSGGTALITSGGNLPAPNIIHLIPDTNNKDHFQQCVERCLQLAEKQSLRSISIPALGTGAYGMSAMDSASLKFKALTNFSASFRTLRKIRIVIYEAPMMMAFQQAHQRNSFSSQAGVVQRMHFHSPFKVEVTNGDLTQENSTEAIMNIISAYMNMNNAGDLSKAIARQSGPQVQQECNQLGKQSPGTAVLTNGGSLQVPYIIHIIPGSSDKKHLQQCLEEGLRIADTNNFQAISIPCVGTGGYGLTGADSAQLTFKALNAFSVRCKSIKKVRVVVFQASMIQEFLQEQKKQPVRDVEEEDSDSENAAAGQTRRLRRRQVPAQDSEDFVRISVIGKDKFSAEKAVESLKKGFSDACTMEKVESEVVSQLSDKQKDALRKKAKDRDVKLEIEDGVNCIVVRGEPTQASGMVGEIWKEINERTKKKQEEEQAKLVSKNIEWSYEMHGAKEAFDPKANGKIELAYRKEEPTAQVFLLGDKFVIDLKKNSGRGQTSGEQITLSRKVIGTGEGIIFPKNWTPMPNDDRKKEVSVHLVTLASFSPEYKKVMDQVLDLVRSVDIVSIERVQNPYLYRAYQLLKQKMETENGESNERQLFHGTNPDNVQKINQSGFDWRFSGHMHGAKYGAGVYFARDASYSIHYATQPSVGTHRVMYLARVLLGQYCKGEESMRKPPPRDPASPEILFDSTVDNLSKPSIFVVYQDSQCYPEYLITFYKAGQ</sequence>
<dbReference type="PANTHER" id="PTHR14453">
    <property type="entry name" value="PARP/ZINC FINGER CCCH TYPE DOMAIN CONTAINING PROTEIN"/>
    <property type="match status" value="1"/>
</dbReference>
<keyword evidence="3 7" id="KW-0808">Transferase</keyword>
<feature type="compositionally biased region" description="Acidic residues" evidence="9">
    <location>
        <begin position="1124"/>
        <end position="1133"/>
    </location>
</feature>
<accession>A0A2B4RKL3</accession>
<feature type="compositionally biased region" description="Low complexity" evidence="9">
    <location>
        <begin position="249"/>
        <end position="259"/>
    </location>
</feature>
<dbReference type="InterPro" id="IPR052056">
    <property type="entry name" value="Mono-ARTD/PARP"/>
</dbReference>
<keyword evidence="6" id="KW-0694">RNA-binding</keyword>
<feature type="compositionally biased region" description="Polar residues" evidence="9">
    <location>
        <begin position="346"/>
        <end position="361"/>
    </location>
</feature>
<feature type="compositionally biased region" description="Basic residues" evidence="9">
    <location>
        <begin position="2355"/>
        <end position="2364"/>
    </location>
</feature>
<dbReference type="PANTHER" id="PTHR14453:SF67">
    <property type="entry name" value="POLY [ADP-RIBOSE] POLYMERASE"/>
    <property type="match status" value="1"/>
</dbReference>
<dbReference type="Gene3D" id="3.30.70.330">
    <property type="match status" value="2"/>
</dbReference>
<evidence type="ECO:0000256" key="6">
    <source>
        <dbReference type="PROSITE-ProRule" id="PRU00176"/>
    </source>
</evidence>
<dbReference type="GO" id="GO:0060335">
    <property type="term" value="P:positive regulation of type II interferon-mediated signaling pathway"/>
    <property type="evidence" value="ECO:0007669"/>
    <property type="project" value="TreeGrafter"/>
</dbReference>
<dbReference type="EC" id="2.4.2.-" evidence="7"/>
<dbReference type="Proteomes" id="UP000225706">
    <property type="component" value="Unassembled WGS sequence"/>
</dbReference>
<dbReference type="Pfam" id="PF00078">
    <property type="entry name" value="RVT_1"/>
    <property type="match status" value="1"/>
</dbReference>
<dbReference type="PROSITE" id="PS51059">
    <property type="entry name" value="PARP_CATALYTIC"/>
    <property type="match status" value="1"/>
</dbReference>
<dbReference type="InterPro" id="IPR012677">
    <property type="entry name" value="Nucleotide-bd_a/b_plait_sf"/>
</dbReference>
<dbReference type="SMART" id="SM00506">
    <property type="entry name" value="A1pp"/>
    <property type="match status" value="3"/>
</dbReference>
<feature type="region of interest" description="Disordered" evidence="9">
    <location>
        <begin position="1105"/>
        <end position="1135"/>
    </location>
</feature>
<feature type="region of interest" description="Disordered" evidence="9">
    <location>
        <begin position="1251"/>
        <end position="1283"/>
    </location>
</feature>
<dbReference type="PROSITE" id="PS50918">
    <property type="entry name" value="WWE"/>
    <property type="match status" value="1"/>
</dbReference>
<dbReference type="GO" id="GO:0010629">
    <property type="term" value="P:negative regulation of gene expression"/>
    <property type="evidence" value="ECO:0007669"/>
    <property type="project" value="TreeGrafter"/>
</dbReference>
<keyword evidence="2 7" id="KW-0328">Glycosyltransferase</keyword>
<dbReference type="EMBL" id="LSMT01000502">
    <property type="protein sequence ID" value="PFX17030.1"/>
    <property type="molecule type" value="Genomic_DNA"/>
</dbReference>
<proteinExistence type="predicted"/>
<dbReference type="GO" id="GO:0070212">
    <property type="term" value="P:protein poly-ADP-ribosylation"/>
    <property type="evidence" value="ECO:0007669"/>
    <property type="project" value="TreeGrafter"/>
</dbReference>
<feature type="coiled-coil region" evidence="8">
    <location>
        <begin position="2004"/>
        <end position="2031"/>
    </location>
</feature>
<dbReference type="PROSITE" id="PS00141">
    <property type="entry name" value="ASP_PROTEASE"/>
    <property type="match status" value="1"/>
</dbReference>
<dbReference type="GO" id="GO:0006508">
    <property type="term" value="P:proteolysis"/>
    <property type="evidence" value="ECO:0007669"/>
    <property type="project" value="InterPro"/>
</dbReference>
<dbReference type="FunFam" id="3.90.228.10:FF:000008">
    <property type="entry name" value="Poly [ADP-ribose] polymerase"/>
    <property type="match status" value="1"/>
</dbReference>
<feature type="compositionally biased region" description="Polar residues" evidence="9">
    <location>
        <begin position="1474"/>
        <end position="1483"/>
    </location>
</feature>
<comment type="caution">
    <text evidence="14">The sequence shown here is derived from an EMBL/GenBank/DDBJ whole genome shotgun (WGS) entry which is preliminary data.</text>
</comment>
<protein>
    <recommendedName>
        <fullName evidence="7">Poly [ADP-ribose] polymerase</fullName>
        <shortName evidence="7">PARP</shortName>
        <ecNumber evidence="7">2.4.2.-</ecNumber>
    </recommendedName>
</protein>
<evidence type="ECO:0000259" key="13">
    <source>
        <dbReference type="PROSITE" id="PS51154"/>
    </source>
</evidence>
<dbReference type="Pfam" id="PF00644">
    <property type="entry name" value="PARP"/>
    <property type="match status" value="1"/>
</dbReference>
<dbReference type="Gene3D" id="3.40.220.10">
    <property type="entry name" value="Leucine Aminopeptidase, subunit E, domain 1"/>
    <property type="match status" value="4"/>
</dbReference>
<feature type="domain" description="Macro" evidence="13">
    <location>
        <begin position="3000"/>
        <end position="3175"/>
    </location>
</feature>
<evidence type="ECO:0000313" key="15">
    <source>
        <dbReference type="Proteomes" id="UP000225706"/>
    </source>
</evidence>
<comment type="subcellular location">
    <subcellularLocation>
        <location evidence="1">Nucleus</location>
    </subcellularLocation>
</comment>
<keyword evidence="15" id="KW-1185">Reference proteome</keyword>
<reference evidence="15" key="1">
    <citation type="journal article" date="2017" name="bioRxiv">
        <title>Comparative analysis of the genomes of Stylophora pistillata and Acropora digitifera provides evidence for extensive differences between species of corals.</title>
        <authorList>
            <person name="Voolstra C.R."/>
            <person name="Li Y."/>
            <person name="Liew Y.J."/>
            <person name="Baumgarten S."/>
            <person name="Zoccola D."/>
            <person name="Flot J.-F."/>
            <person name="Tambutte S."/>
            <person name="Allemand D."/>
            <person name="Aranda M."/>
        </authorList>
    </citation>
    <scope>NUCLEOTIDE SEQUENCE [LARGE SCALE GENOMIC DNA]</scope>
</reference>
<keyword evidence="8" id="KW-0175">Coiled coil</keyword>
<feature type="compositionally biased region" description="Basic and acidic residues" evidence="9">
    <location>
        <begin position="1497"/>
        <end position="1509"/>
    </location>
</feature>
<dbReference type="Pfam" id="PF01661">
    <property type="entry name" value="Macro"/>
    <property type="match status" value="3"/>
</dbReference>
<feature type="compositionally biased region" description="Acidic residues" evidence="9">
    <location>
        <begin position="1268"/>
        <end position="1278"/>
    </location>
</feature>
<dbReference type="OrthoDB" id="5966295at2759"/>
<feature type="domain" description="Macro" evidence="13">
    <location>
        <begin position="2814"/>
        <end position="2980"/>
    </location>
</feature>
<dbReference type="SUPFAM" id="SSF117839">
    <property type="entry name" value="WWE domain"/>
    <property type="match status" value="1"/>
</dbReference>
<keyword evidence="5" id="KW-0539">Nucleus</keyword>
<evidence type="ECO:0000259" key="12">
    <source>
        <dbReference type="PROSITE" id="PS51059"/>
    </source>
</evidence>
<feature type="compositionally biased region" description="Basic and acidic residues" evidence="9">
    <location>
        <begin position="1397"/>
        <end position="1408"/>
    </location>
</feature>
<dbReference type="SUPFAM" id="SSF52949">
    <property type="entry name" value="Macro domain-like"/>
    <property type="match status" value="4"/>
</dbReference>
<dbReference type="InterPro" id="IPR000477">
    <property type="entry name" value="RT_dom"/>
</dbReference>
<feature type="domain" description="RRM" evidence="10">
    <location>
        <begin position="1729"/>
        <end position="1816"/>
    </location>
</feature>
<dbReference type="Gene3D" id="3.30.720.50">
    <property type="match status" value="1"/>
</dbReference>